<organism evidence="2 3">
    <name type="scientific">Plasmodium vinckei lentum</name>
    <dbReference type="NCBI Taxonomy" id="138297"/>
    <lineage>
        <taxon>Eukaryota</taxon>
        <taxon>Sar</taxon>
        <taxon>Alveolata</taxon>
        <taxon>Apicomplexa</taxon>
        <taxon>Aconoidasida</taxon>
        <taxon>Haemosporida</taxon>
        <taxon>Plasmodiidae</taxon>
        <taxon>Plasmodium</taxon>
        <taxon>Plasmodium (Vinckeia)</taxon>
    </lineage>
</organism>
<dbReference type="Proteomes" id="UP000515308">
    <property type="component" value="Chromosome PVLDE_12"/>
</dbReference>
<dbReference type="Gene3D" id="2.130.10.120">
    <property type="entry name" value="Prolyl oligopeptidase, N-terminal domain"/>
    <property type="match status" value="1"/>
</dbReference>
<dbReference type="AlphaFoldDB" id="A0A6V7SIW8"/>
<dbReference type="PANTHER" id="PTHR11757">
    <property type="entry name" value="PROTEASE FAMILY S9A OLIGOPEPTIDASE"/>
    <property type="match status" value="1"/>
</dbReference>
<dbReference type="VEuPathDB" id="PlasmoDB:PVLDE_1202490"/>
<gene>
    <name evidence="2" type="ORF">PVLDE_1202490</name>
</gene>
<protein>
    <submittedName>
        <fullName evidence="2">Uncharacterized protein</fullName>
    </submittedName>
</protein>
<dbReference type="EMBL" id="LR865374">
    <property type="protein sequence ID" value="CAD2098555.1"/>
    <property type="molecule type" value="Genomic_DNA"/>
</dbReference>
<dbReference type="InterPro" id="IPR029058">
    <property type="entry name" value="AB_hydrolase_fold"/>
</dbReference>
<evidence type="ECO:0000313" key="3">
    <source>
        <dbReference type="Proteomes" id="UP000515308"/>
    </source>
</evidence>
<proteinExistence type="inferred from homology"/>
<accession>A0A6V7SIW8</accession>
<dbReference type="Gene3D" id="3.40.50.1820">
    <property type="entry name" value="alpha/beta hydrolase"/>
    <property type="match status" value="1"/>
</dbReference>
<dbReference type="InterPro" id="IPR051543">
    <property type="entry name" value="Serine_Peptidase_S9A"/>
</dbReference>
<dbReference type="PANTHER" id="PTHR11757:SF19">
    <property type="entry name" value="PROLYL ENDOPEPTIDASE-LIKE"/>
    <property type="match status" value="1"/>
</dbReference>
<evidence type="ECO:0000313" key="2">
    <source>
        <dbReference type="EMBL" id="CAD2098555.1"/>
    </source>
</evidence>
<comment type="similarity">
    <text evidence="1">Belongs to the peptidase S9A family.</text>
</comment>
<reference evidence="2 3" key="1">
    <citation type="submission" date="2020-08" db="EMBL/GenBank/DDBJ databases">
        <authorList>
            <person name="Ramaprasad A."/>
        </authorList>
    </citation>
    <scope>NUCLEOTIDE SEQUENCE [LARGE SCALE GENOMIC DNA]</scope>
</reference>
<name>A0A6V7SIW8_PLAVN</name>
<evidence type="ECO:0000256" key="1">
    <source>
        <dbReference type="ARBA" id="ARBA00005228"/>
    </source>
</evidence>
<sequence>MKFRNYIFGRITDSYRNVEKIKNIFEFRKSTKSVKDLDFIKKAANSYKIKIEQNSDTIKNDVHTFLRNNYISFKNNVEEELIFINNYLYFEINTDKYIMICRKKIKRRFKTNLNYFYQNNKSIDDLKKEKFISNLNSEIVGIFPSNFNIKFLKIYKNSLFTFIVEQSGYPLNLCYSYKGTIHINDTHLYSIDSNYALKDICNECVVENNLKRKKNIYYNKNLNEIINKYNLRKYKIWIKNRKNDYHVRGENSFDNDLIDKFRQNNINIDCINDKTYNQYEKGEEGLYRPALPMIQYCNYLKHGIQNVEYIKLKNKINFLSSEINEKYRCSKLFLNCSFFDKILIYEEKNGEYFLNLYKSKDQKIIFLLSGSHLHNKLFLINVEGNNKKSMNCFINLIQMNSKILQGKCFLEHFFNHIIFILKGKNNTTHIFYMTCKELNHLIQKKKNKTPNVEKIKKRKKIGHLSKDGLYIHEEKSKVCRFPLYDIYSENIEINIDKYIKKLVTLDDCIIQDFDMTRYGLALCLYRNFLKPFMFIIYLFRKNVESYNATSHFKDEINKEHKQKKEKMKPNKNRKEILIPKIKMIYLPIEKGNIQSGMNNNFYNSFLNIHISNTFINNIRLVINLRQCILALPKNIHKNREHSNSYFKAKNSSFMYDIELEQIFQKKKNFAIKDIFINSSCGEQIPITLIYKIKDNDNIFFCENKKEEDYTTFFERINENSINQKDNCHNKINKYEKSYFHLTGSGGFNKKMNKFKGKAYLKIKALNDLTDCINFLKYKNISNTNNMYMYFYSNSGLLGGYILNNVKKIIKNIIFVNPMLDLFNNLTDINNNFVNSELLEFGKFKVNNFLLKNKENVDQYSLKVLHTKNIYSQCRLKIKGDNESVQMKKANKLHTLGWRPYFYYNNAKSLRNKIKLNLGKRRYTKYYWENNLFKNNLFMLYYICPYNNITAKYSEIYTNKENIKVEFKKYMDIQNYENLKNNIILHINNYDIICPNYNSIKFFLKYINYKNVEIKHYYYMNIKNYKQVQNENKINFLNYSNYEYLQEQRNRTKDKDLLDKNYDQPNNFYVSISKTGGHSGFTDYISHTKKLMEKIYFIIFSNWA</sequence>